<keyword evidence="2" id="KW-1185">Reference proteome</keyword>
<accession>A0A4Z1SV07</accession>
<sequence length="104" mass="11831">MILNWRRAKSTSTTTATTKLPREVEALRKALQADFIDKYRDVVTRLCYDICIPARPLAASLTENQRSMIASLTRKFSRTYDEVARALLGSSTQLADIVPFERHV</sequence>
<evidence type="ECO:0000313" key="2">
    <source>
        <dbReference type="Proteomes" id="UP000315496"/>
    </source>
</evidence>
<gene>
    <name evidence="1" type="ORF">GMRT_16298</name>
</gene>
<dbReference type="EMBL" id="VDLU01000001">
    <property type="protein sequence ID" value="TNJ29644.1"/>
    <property type="molecule type" value="Genomic_DNA"/>
</dbReference>
<protein>
    <submittedName>
        <fullName evidence="1">Uncharacterized protein</fullName>
    </submittedName>
</protein>
<proteinExistence type="predicted"/>
<dbReference type="VEuPathDB" id="GiardiaDB:GMRT_16298"/>
<comment type="caution">
    <text evidence="1">The sequence shown here is derived from an EMBL/GenBank/DDBJ whole genome shotgun (WGS) entry which is preliminary data.</text>
</comment>
<evidence type="ECO:0000313" key="1">
    <source>
        <dbReference type="EMBL" id="TNJ29644.1"/>
    </source>
</evidence>
<dbReference type="AlphaFoldDB" id="A0A4Z1SV07"/>
<reference evidence="1 2" key="1">
    <citation type="submission" date="2019-05" db="EMBL/GenBank/DDBJ databases">
        <title>The compact genome of Giardia muris reveals important steps in the evolution of intestinal protozoan parasites.</title>
        <authorList>
            <person name="Xu F."/>
            <person name="Jimenez-Gonzalez A."/>
            <person name="Einarsson E."/>
            <person name="Astvaldsson A."/>
            <person name="Peirasmaki D."/>
            <person name="Eckmann L."/>
            <person name="Andersson J.O."/>
            <person name="Svard S.G."/>
            <person name="Jerlstrom-Hultqvist J."/>
        </authorList>
    </citation>
    <scope>NUCLEOTIDE SEQUENCE [LARGE SCALE GENOMIC DNA]</scope>
    <source>
        <strain evidence="1 2">Roberts-Thomson</strain>
    </source>
</reference>
<organism evidence="1 2">
    <name type="scientific">Giardia muris</name>
    <dbReference type="NCBI Taxonomy" id="5742"/>
    <lineage>
        <taxon>Eukaryota</taxon>
        <taxon>Metamonada</taxon>
        <taxon>Diplomonadida</taxon>
        <taxon>Hexamitidae</taxon>
        <taxon>Giardiinae</taxon>
        <taxon>Giardia</taxon>
    </lineage>
</organism>
<name>A0A4Z1SV07_GIAMU</name>
<dbReference type="Proteomes" id="UP000315496">
    <property type="component" value="Chromosome 1"/>
</dbReference>